<dbReference type="Pfam" id="PF13145">
    <property type="entry name" value="Rotamase_2"/>
    <property type="match status" value="1"/>
</dbReference>
<sequence>MAKKTAKSVATWVILALLFFGLIGFGATNLSGTSRSLGSAGEKDIPIQDYARELNRQINQLQQQTGTSLGFAEVEAFGLDRMVLSSLVQRRTLENEAAQLGISVGDDRVAAAIRSAAPFRGLDGSFDREAYRMTLNSNGLSETEYENGLRDTLSRELLQRAVSTGIPAPEPYADTVAAYLGETRSFEWIEVTADDLEEPVAEPSDEQLQTFYDENIDQFTRPETKSITYVSLTPAMIADELDLDEEALRDMYEQRMSDYVRPERRLVERLVFRDDEAAQAAFDRLERDEVDFDGLVTERGLSLADIDLGDMGEDELGAAGEGVFAADTGEVVGPFETDLGPALFRVNAVLAAQETPFEEAREELSEELGSVRARQVIEGSAEGITDLIAGGASMEDLAERTDLELGTIDYSEGTEDGIAAYAEFRNAADEAAPEDFPELLELSDGGVFALRVDEVRAPEPIPFEEAREDVAAAWTATETAARVITYAEELADRVAEEGFTDDMPAPAAETGLDRRGVVGGTPPGFLGEVFDMAEGETQALPNGEGAVVVRLSAVTPADPEDDTLDNEVQQFAEQAQQGIQQEVMETFARSVQTRTDVRIDEAAVNSVNASFR</sequence>
<keyword evidence="3" id="KW-1003">Cell membrane</keyword>
<evidence type="ECO:0000256" key="7">
    <source>
        <dbReference type="ARBA" id="ARBA00023136"/>
    </source>
</evidence>
<keyword evidence="14" id="KW-0697">Rotamase</keyword>
<comment type="caution">
    <text evidence="16">The sequence shown here is derived from an EMBL/GenBank/DDBJ whole genome shotgun (WGS) entry which is preliminary data.</text>
</comment>
<protein>
    <recommendedName>
        <fullName evidence="2">Parvulin-like PPIase</fullName>
    </recommendedName>
    <alternativeName>
        <fullName evidence="9">Peptidyl-prolyl cis-trans isomerase plp</fullName>
    </alternativeName>
    <alternativeName>
        <fullName evidence="12">Periplasmic chaperone PpiD</fullName>
    </alternativeName>
    <alternativeName>
        <fullName evidence="13">Periplasmic folding chaperone</fullName>
    </alternativeName>
    <alternativeName>
        <fullName evidence="10">Rotamase plp</fullName>
    </alternativeName>
</protein>
<dbReference type="Gene3D" id="3.10.50.40">
    <property type="match status" value="1"/>
</dbReference>
<dbReference type="InterPro" id="IPR046357">
    <property type="entry name" value="PPIase_dom_sf"/>
</dbReference>
<dbReference type="InterPro" id="IPR027304">
    <property type="entry name" value="Trigger_fact/SurA_dom_sf"/>
</dbReference>
<dbReference type="OrthoDB" id="9768393at2"/>
<evidence type="ECO:0000256" key="14">
    <source>
        <dbReference type="PROSITE-ProRule" id="PRU00278"/>
    </source>
</evidence>
<dbReference type="GO" id="GO:0003755">
    <property type="term" value="F:peptidyl-prolyl cis-trans isomerase activity"/>
    <property type="evidence" value="ECO:0007669"/>
    <property type="project" value="UniProtKB-KW"/>
</dbReference>
<dbReference type="AlphaFoldDB" id="A0A5C5GBW2"/>
<keyword evidence="4" id="KW-0997">Cell inner membrane</keyword>
<gene>
    <name evidence="16" type="ORF">FHY64_02965</name>
</gene>
<evidence type="ECO:0000256" key="2">
    <source>
        <dbReference type="ARBA" id="ARBA00018370"/>
    </source>
</evidence>
<dbReference type="Pfam" id="PF13624">
    <property type="entry name" value="SurA_N_3"/>
    <property type="match status" value="1"/>
</dbReference>
<evidence type="ECO:0000256" key="8">
    <source>
        <dbReference type="ARBA" id="ARBA00023186"/>
    </source>
</evidence>
<dbReference type="PROSITE" id="PS50198">
    <property type="entry name" value="PPIC_PPIASE_2"/>
    <property type="match status" value="1"/>
</dbReference>
<keyword evidence="6" id="KW-1133">Transmembrane helix</keyword>
<dbReference type="PANTHER" id="PTHR47529">
    <property type="entry name" value="PEPTIDYL-PROLYL CIS-TRANS ISOMERASE D"/>
    <property type="match status" value="1"/>
</dbReference>
<dbReference type="InterPro" id="IPR000297">
    <property type="entry name" value="PPIase_PpiC"/>
</dbReference>
<comment type="subcellular location">
    <subcellularLocation>
        <location evidence="1">Cell inner membrane</location>
        <topology evidence="1">Single-pass type II membrane protein</topology>
        <orientation evidence="1">Periplasmic side</orientation>
    </subcellularLocation>
</comment>
<dbReference type="EMBL" id="VFFF01000001">
    <property type="protein sequence ID" value="TNY32272.1"/>
    <property type="molecule type" value="Genomic_DNA"/>
</dbReference>
<evidence type="ECO:0000256" key="12">
    <source>
        <dbReference type="ARBA" id="ARBA00040743"/>
    </source>
</evidence>
<reference evidence="16 17" key="1">
    <citation type="submission" date="2019-06" db="EMBL/GenBank/DDBJ databases">
        <title>Genome of new Rhodobacteraceae sp. SM1903.</title>
        <authorList>
            <person name="Ren X."/>
        </authorList>
    </citation>
    <scope>NUCLEOTIDE SEQUENCE [LARGE SCALE GENOMIC DNA]</scope>
    <source>
        <strain evidence="16 17">SM1903</strain>
    </source>
</reference>
<dbReference type="SUPFAM" id="SSF54534">
    <property type="entry name" value="FKBP-like"/>
    <property type="match status" value="1"/>
</dbReference>
<keyword evidence="5" id="KW-0812">Transmembrane</keyword>
<evidence type="ECO:0000256" key="11">
    <source>
        <dbReference type="ARBA" id="ARBA00038408"/>
    </source>
</evidence>
<evidence type="ECO:0000313" key="17">
    <source>
        <dbReference type="Proteomes" id="UP000314011"/>
    </source>
</evidence>
<keyword evidence="14 16" id="KW-0413">Isomerase</keyword>
<keyword evidence="17" id="KW-1185">Reference proteome</keyword>
<dbReference type="PANTHER" id="PTHR47529:SF1">
    <property type="entry name" value="PERIPLASMIC CHAPERONE PPID"/>
    <property type="match status" value="1"/>
</dbReference>
<dbReference type="Proteomes" id="UP000314011">
    <property type="component" value="Unassembled WGS sequence"/>
</dbReference>
<keyword evidence="8" id="KW-0143">Chaperone</keyword>
<dbReference type="GO" id="GO:0005886">
    <property type="term" value="C:plasma membrane"/>
    <property type="evidence" value="ECO:0007669"/>
    <property type="project" value="UniProtKB-SubCell"/>
</dbReference>
<proteinExistence type="inferred from homology"/>
<evidence type="ECO:0000256" key="1">
    <source>
        <dbReference type="ARBA" id="ARBA00004382"/>
    </source>
</evidence>
<evidence type="ECO:0000256" key="9">
    <source>
        <dbReference type="ARBA" id="ARBA00030642"/>
    </source>
</evidence>
<feature type="domain" description="PpiC" evidence="15">
    <location>
        <begin position="262"/>
        <end position="348"/>
    </location>
</feature>
<evidence type="ECO:0000256" key="5">
    <source>
        <dbReference type="ARBA" id="ARBA00022692"/>
    </source>
</evidence>
<evidence type="ECO:0000256" key="6">
    <source>
        <dbReference type="ARBA" id="ARBA00022989"/>
    </source>
</evidence>
<evidence type="ECO:0000256" key="10">
    <source>
        <dbReference type="ARBA" id="ARBA00031484"/>
    </source>
</evidence>
<evidence type="ECO:0000259" key="15">
    <source>
        <dbReference type="PROSITE" id="PS50198"/>
    </source>
</evidence>
<keyword evidence="7" id="KW-0472">Membrane</keyword>
<dbReference type="Gene3D" id="1.10.4030.10">
    <property type="entry name" value="Porin chaperone SurA, peptide-binding domain"/>
    <property type="match status" value="1"/>
</dbReference>
<evidence type="ECO:0000256" key="4">
    <source>
        <dbReference type="ARBA" id="ARBA00022519"/>
    </source>
</evidence>
<dbReference type="RefSeq" id="WP_140192951.1">
    <property type="nucleotide sequence ID" value="NZ_CP065915.1"/>
</dbReference>
<dbReference type="InterPro" id="IPR052029">
    <property type="entry name" value="PpiD_chaperone"/>
</dbReference>
<comment type="similarity">
    <text evidence="11">Belongs to the PpiD chaperone family.</text>
</comment>
<evidence type="ECO:0000256" key="3">
    <source>
        <dbReference type="ARBA" id="ARBA00022475"/>
    </source>
</evidence>
<dbReference type="SUPFAM" id="SSF109998">
    <property type="entry name" value="Triger factor/SurA peptide-binding domain-like"/>
    <property type="match status" value="1"/>
</dbReference>
<evidence type="ECO:0000256" key="13">
    <source>
        <dbReference type="ARBA" id="ARBA00042775"/>
    </source>
</evidence>
<organism evidence="16 17">
    <name type="scientific">Pelagovum pacificum</name>
    <dbReference type="NCBI Taxonomy" id="2588711"/>
    <lineage>
        <taxon>Bacteria</taxon>
        <taxon>Pseudomonadati</taxon>
        <taxon>Pseudomonadota</taxon>
        <taxon>Alphaproteobacteria</taxon>
        <taxon>Rhodobacterales</taxon>
        <taxon>Paracoccaceae</taxon>
        <taxon>Pelagovum</taxon>
    </lineage>
</organism>
<accession>A0A5C5GBW2</accession>
<name>A0A5C5GBW2_9RHOB</name>
<evidence type="ECO:0000313" key="16">
    <source>
        <dbReference type="EMBL" id="TNY32272.1"/>
    </source>
</evidence>